<dbReference type="Gene3D" id="3.40.50.300">
    <property type="entry name" value="P-loop containing nucleotide triphosphate hydrolases"/>
    <property type="match status" value="1"/>
</dbReference>
<dbReference type="PANTHER" id="PTHR32182:SF0">
    <property type="entry name" value="DNA REPLICATION AND REPAIR PROTEIN RECF"/>
    <property type="match status" value="1"/>
</dbReference>
<dbReference type="InterPro" id="IPR018078">
    <property type="entry name" value="DNA-binding_RecF_CS"/>
</dbReference>
<dbReference type="InterPro" id="IPR027417">
    <property type="entry name" value="P-loop_NTPase"/>
</dbReference>
<comment type="similarity">
    <text evidence="2 9 10">Belongs to the RecF family.</text>
</comment>
<dbReference type="GO" id="GO:0006302">
    <property type="term" value="P:double-strand break repair"/>
    <property type="evidence" value="ECO:0007669"/>
    <property type="project" value="TreeGrafter"/>
</dbReference>
<evidence type="ECO:0000256" key="6">
    <source>
        <dbReference type="ARBA" id="ARBA00022741"/>
    </source>
</evidence>
<sequence>MYIDSLNLINFRNFAHKNLVFDPSLTVIIGPNGSGKSNILEAVSLLSASRLRTVDTDLDLVKFGQSEAKVEGEVVGGEKKRLTVNFQVIDETYLKKAYLIDSIKKRLADFTMYFSIIAFGPFDLELVDGSPSVRRHHLDSLPSSVDRDYWRNVSAYNKIVARRNKVLQRIAEGKSKVSELAFWDVRLLEHGKYISQKREEFFEFLADYAKSGSTDSSKPGLKGIYKPGLSHVSLTGFSWQLKQSLLSEEKLLRNRERDIAAGMTLSGPHRDDFRFFLKGKDLEFFGSRGEQRMSVLALKLAELEYFTVKRGQRPILALDDIFSELDWEHREAVLSVVGKQQTIITAAECESLPKEIFKKAKVVELG</sequence>
<dbReference type="GO" id="GO:0005737">
    <property type="term" value="C:cytoplasm"/>
    <property type="evidence" value="ECO:0007669"/>
    <property type="project" value="UniProtKB-SubCell"/>
</dbReference>
<organism evidence="12 13">
    <name type="scientific">Candidatus Curtissbacteria bacterium RIFCSPLOWO2_01_FULL_42_50</name>
    <dbReference type="NCBI Taxonomy" id="1797730"/>
    <lineage>
        <taxon>Bacteria</taxon>
        <taxon>Candidatus Curtissiibacteriota</taxon>
    </lineage>
</organism>
<evidence type="ECO:0000256" key="8">
    <source>
        <dbReference type="ARBA" id="ARBA00023125"/>
    </source>
</evidence>
<evidence type="ECO:0000313" key="12">
    <source>
        <dbReference type="EMBL" id="OGD98397.1"/>
    </source>
</evidence>
<dbReference type="HAMAP" id="MF_00365">
    <property type="entry name" value="RecF"/>
    <property type="match status" value="1"/>
</dbReference>
<evidence type="ECO:0000256" key="3">
    <source>
        <dbReference type="ARBA" id="ARBA00020170"/>
    </source>
</evidence>
<keyword evidence="4 9" id="KW-0963">Cytoplasm</keyword>
<evidence type="ECO:0000256" key="9">
    <source>
        <dbReference type="HAMAP-Rule" id="MF_00365"/>
    </source>
</evidence>
<comment type="subcellular location">
    <subcellularLocation>
        <location evidence="1 9 10">Cytoplasm</location>
    </subcellularLocation>
</comment>
<comment type="caution">
    <text evidence="12">The sequence shown here is derived from an EMBL/GenBank/DDBJ whole genome shotgun (WGS) entry which is preliminary data.</text>
</comment>
<feature type="binding site" evidence="9">
    <location>
        <begin position="30"/>
        <end position="37"/>
    </location>
    <ligand>
        <name>ATP</name>
        <dbReference type="ChEBI" id="CHEBI:30616"/>
    </ligand>
</feature>
<keyword evidence="5 9" id="KW-0235">DNA replication</keyword>
<dbReference type="Gene3D" id="1.20.1050.90">
    <property type="entry name" value="RecF/RecN/SMC, N-terminal domain"/>
    <property type="match status" value="1"/>
</dbReference>
<evidence type="ECO:0000256" key="5">
    <source>
        <dbReference type="ARBA" id="ARBA00022705"/>
    </source>
</evidence>
<dbReference type="AlphaFoldDB" id="A0A1F5H2X2"/>
<dbReference type="GO" id="GO:0005524">
    <property type="term" value="F:ATP binding"/>
    <property type="evidence" value="ECO:0007669"/>
    <property type="project" value="UniProtKB-UniRule"/>
</dbReference>
<dbReference type="NCBIfam" id="TIGR00611">
    <property type="entry name" value="recf"/>
    <property type="match status" value="1"/>
</dbReference>
<accession>A0A1F5H2X2</accession>
<comment type="function">
    <text evidence="9 10">The RecF protein is involved in DNA metabolism; it is required for DNA replication and normal SOS inducibility. RecF binds preferentially to single-stranded, linear DNA. It also seems to bind ATP.</text>
</comment>
<proteinExistence type="inferred from homology"/>
<dbReference type="GO" id="GO:0000731">
    <property type="term" value="P:DNA synthesis involved in DNA repair"/>
    <property type="evidence" value="ECO:0007669"/>
    <property type="project" value="TreeGrafter"/>
</dbReference>
<dbReference type="Proteomes" id="UP000177039">
    <property type="component" value="Unassembled WGS sequence"/>
</dbReference>
<keyword evidence="6 9" id="KW-0547">Nucleotide-binding</keyword>
<dbReference type="GO" id="GO:0009432">
    <property type="term" value="P:SOS response"/>
    <property type="evidence" value="ECO:0007669"/>
    <property type="project" value="UniProtKB-UniRule"/>
</dbReference>
<evidence type="ECO:0000256" key="4">
    <source>
        <dbReference type="ARBA" id="ARBA00022490"/>
    </source>
</evidence>
<dbReference type="InterPro" id="IPR001238">
    <property type="entry name" value="DNA-binding_RecF"/>
</dbReference>
<dbReference type="SUPFAM" id="SSF52540">
    <property type="entry name" value="P-loop containing nucleoside triphosphate hydrolases"/>
    <property type="match status" value="1"/>
</dbReference>
<name>A0A1F5H2X2_9BACT</name>
<evidence type="ECO:0000256" key="1">
    <source>
        <dbReference type="ARBA" id="ARBA00004496"/>
    </source>
</evidence>
<dbReference type="PROSITE" id="PS00618">
    <property type="entry name" value="RECF_2"/>
    <property type="match status" value="1"/>
</dbReference>
<evidence type="ECO:0000256" key="2">
    <source>
        <dbReference type="ARBA" id="ARBA00008016"/>
    </source>
</evidence>
<dbReference type="Pfam" id="PF02463">
    <property type="entry name" value="SMC_N"/>
    <property type="match status" value="1"/>
</dbReference>
<evidence type="ECO:0000313" key="13">
    <source>
        <dbReference type="Proteomes" id="UP000177039"/>
    </source>
</evidence>
<dbReference type="InterPro" id="IPR042174">
    <property type="entry name" value="RecF_2"/>
</dbReference>
<gene>
    <name evidence="9" type="primary">recF</name>
    <name evidence="12" type="ORF">A3B54_03605</name>
</gene>
<evidence type="ECO:0000256" key="7">
    <source>
        <dbReference type="ARBA" id="ARBA00022840"/>
    </source>
</evidence>
<feature type="domain" description="RecF/RecN/SMC N-terminal" evidence="11">
    <location>
        <begin position="2"/>
        <end position="346"/>
    </location>
</feature>
<keyword evidence="9 10" id="KW-0742">SOS response</keyword>
<keyword evidence="9 10" id="KW-0227">DNA damage</keyword>
<keyword evidence="7 9" id="KW-0067">ATP-binding</keyword>
<reference evidence="12 13" key="1">
    <citation type="journal article" date="2016" name="Nat. Commun.">
        <title>Thousands of microbial genomes shed light on interconnected biogeochemical processes in an aquifer system.</title>
        <authorList>
            <person name="Anantharaman K."/>
            <person name="Brown C.T."/>
            <person name="Hug L.A."/>
            <person name="Sharon I."/>
            <person name="Castelle C.J."/>
            <person name="Probst A.J."/>
            <person name="Thomas B.C."/>
            <person name="Singh A."/>
            <person name="Wilkins M.J."/>
            <person name="Karaoz U."/>
            <person name="Brodie E.L."/>
            <person name="Williams K.H."/>
            <person name="Hubbard S.S."/>
            <person name="Banfield J.F."/>
        </authorList>
    </citation>
    <scope>NUCLEOTIDE SEQUENCE [LARGE SCALE GENOMIC DNA]</scope>
</reference>
<dbReference type="GO" id="GO:0006260">
    <property type="term" value="P:DNA replication"/>
    <property type="evidence" value="ECO:0007669"/>
    <property type="project" value="UniProtKB-UniRule"/>
</dbReference>
<dbReference type="PANTHER" id="PTHR32182">
    <property type="entry name" value="DNA REPLICATION AND REPAIR PROTEIN RECF"/>
    <property type="match status" value="1"/>
</dbReference>
<keyword evidence="9 10" id="KW-0234">DNA repair</keyword>
<evidence type="ECO:0000256" key="10">
    <source>
        <dbReference type="RuleBase" id="RU000578"/>
    </source>
</evidence>
<protein>
    <recommendedName>
        <fullName evidence="3 9">DNA replication and repair protein RecF</fullName>
    </recommendedName>
</protein>
<dbReference type="EMBL" id="MFBT01000037">
    <property type="protein sequence ID" value="OGD98397.1"/>
    <property type="molecule type" value="Genomic_DNA"/>
</dbReference>
<dbReference type="InterPro" id="IPR003395">
    <property type="entry name" value="RecF/RecN/SMC_N"/>
</dbReference>
<evidence type="ECO:0000259" key="11">
    <source>
        <dbReference type="Pfam" id="PF02463"/>
    </source>
</evidence>
<dbReference type="GO" id="GO:0003697">
    <property type="term" value="F:single-stranded DNA binding"/>
    <property type="evidence" value="ECO:0007669"/>
    <property type="project" value="UniProtKB-UniRule"/>
</dbReference>
<keyword evidence="8 9" id="KW-0238">DNA-binding</keyword>